<keyword evidence="1" id="KW-1133">Transmembrane helix</keyword>
<dbReference type="PANTHER" id="PTHR35041">
    <property type="entry name" value="MEDIATOR OF RNA POLYMERASE II TRANSCRIPTION SUBUNIT 1"/>
    <property type="match status" value="1"/>
</dbReference>
<protein>
    <recommendedName>
        <fullName evidence="3">Transmembrane protein</fullName>
    </recommendedName>
</protein>
<dbReference type="EMBL" id="JH793307">
    <property type="protein sequence ID" value="ELQ33006.1"/>
    <property type="molecule type" value="Genomic_DNA"/>
</dbReference>
<accession>A0AA97NMR0</accession>
<feature type="transmembrane region" description="Helical" evidence="1">
    <location>
        <begin position="226"/>
        <end position="245"/>
    </location>
</feature>
<gene>
    <name evidence="2" type="ORF">OOU_Y34scaffold01005g31</name>
</gene>
<evidence type="ECO:0000256" key="1">
    <source>
        <dbReference type="SAM" id="Phobius"/>
    </source>
</evidence>
<keyword evidence="1" id="KW-0812">Transmembrane</keyword>
<reference evidence="2" key="1">
    <citation type="journal article" date="2012" name="PLoS Genet.">
        <title>Comparative analysis of the genomes of two field isolates of the rice blast fungus Magnaporthe oryzae.</title>
        <authorList>
            <person name="Xue M."/>
            <person name="Yang J."/>
            <person name="Li Z."/>
            <person name="Hu S."/>
            <person name="Yao N."/>
            <person name="Dean R.A."/>
            <person name="Zhao W."/>
            <person name="Shen M."/>
            <person name="Zhang H."/>
            <person name="Li C."/>
            <person name="Liu L."/>
            <person name="Cao L."/>
            <person name="Xu X."/>
            <person name="Xing Y."/>
            <person name="Hsiang T."/>
            <person name="Zhang Z."/>
            <person name="Xu J.R."/>
            <person name="Peng Y.L."/>
        </authorList>
    </citation>
    <scope>NUCLEOTIDE SEQUENCE</scope>
    <source>
        <strain evidence="2">Y34</strain>
    </source>
</reference>
<name>A0AA97NMR0_PYRO3</name>
<evidence type="ECO:0000313" key="2">
    <source>
        <dbReference type="EMBL" id="ELQ33006.1"/>
    </source>
</evidence>
<dbReference type="Proteomes" id="UP000011086">
    <property type="component" value="Unassembled WGS sequence"/>
</dbReference>
<dbReference type="PANTHER" id="PTHR35041:SF6">
    <property type="entry name" value="FORMYLMETHIONINE DEFORMYLASE-LIKE PROTEIN-RELATED"/>
    <property type="match status" value="1"/>
</dbReference>
<sequence>MRIANGLSLLPRLATNSRTEKFAVIWLATAMTTHTRGRQHGTEGTTQWQLPNDFYTVGWIYPSFHEYVAAQTFVGDRNEGSEYVPENYNRAEPLLYSPYGTGNVPQSFQLCSPLSESTNTLSPRDKFEIPGAQTSYLENPLAESSLLGSHRDDSTSAHFMLRRPGDALAFQTSISTVPMLSPQNSKTNCEVSSSQLLTKQHDTEKRGIGGQNLRKTCSAVLCSPPAIILLFFVIGVGSAVGHHLCYRSLNGREVSSEQEQQWAIRIGTGLAFSAKVALVSSIVLAYTQRLWVTVRKRSWTLQNLDDAFSLPTSPLSFFSVPLLRKGKVLYLLAICIWTIPFVALVTPATLSVRAGVLSTTEPASVPIPLWLNETTNDTSYWAHWGGAGYQAGPSVSLSHLVFTAATSMSIIPSTAPFLNASFTLEFPGPSLRCTNVSTVIAANATMGRLWNRTMYENTHHTIIYKANTTEREGLYNHIFISVGGFDRGSHYSCSLYNATYKVRFTFRDGVQSTIFDRPTIPPSAAPLQIKGFYWTDFAPSELAYMSMFQAVTRRLLVARLSIGSTGILNGDDTSGILLTSVAACDEFPSISSDALLVNQTEPWMCPSGSVARAVEDLWHNVTLSTLSSRVFGRKRTSVQAEVEMTRNFYSYEAVLLWQAYSVAIVAALVCVVVGMHSYVANGYSASNSFSTILLATRNPDLDCLLSGKDAARARLRYGVVAKSADGEGLDHAAFGLVQTVEPSGRGDIKS</sequence>
<feature type="transmembrane region" description="Helical" evidence="1">
    <location>
        <begin position="654"/>
        <end position="679"/>
    </location>
</feature>
<feature type="transmembrane region" description="Helical" evidence="1">
    <location>
        <begin position="328"/>
        <end position="350"/>
    </location>
</feature>
<keyword evidence="1" id="KW-0472">Membrane</keyword>
<feature type="transmembrane region" description="Helical" evidence="1">
    <location>
        <begin position="266"/>
        <end position="286"/>
    </location>
</feature>
<proteinExistence type="predicted"/>
<evidence type="ECO:0008006" key="3">
    <source>
        <dbReference type="Google" id="ProtNLM"/>
    </source>
</evidence>
<organism evidence="2">
    <name type="scientific">Pyricularia oryzae (strain Y34)</name>
    <name type="common">Rice blast fungus</name>
    <name type="synonym">Magnaporthe oryzae</name>
    <dbReference type="NCBI Taxonomy" id="1143189"/>
    <lineage>
        <taxon>Eukaryota</taxon>
        <taxon>Fungi</taxon>
        <taxon>Dikarya</taxon>
        <taxon>Ascomycota</taxon>
        <taxon>Pezizomycotina</taxon>
        <taxon>Sordariomycetes</taxon>
        <taxon>Sordariomycetidae</taxon>
        <taxon>Magnaporthales</taxon>
        <taxon>Pyriculariaceae</taxon>
        <taxon>Pyricularia</taxon>
    </lineage>
</organism>
<dbReference type="AlphaFoldDB" id="A0AA97NMR0"/>